<dbReference type="InterPro" id="IPR006620">
    <property type="entry name" value="Pro_4_hyd_alph"/>
</dbReference>
<dbReference type="RefSeq" id="WP_229708838.1">
    <property type="nucleotide sequence ID" value="NZ_BMDZ01000160.1"/>
</dbReference>
<evidence type="ECO:0000256" key="6">
    <source>
        <dbReference type="ARBA" id="ARBA00023004"/>
    </source>
</evidence>
<keyword evidence="9" id="KW-1185">Reference proteome</keyword>
<evidence type="ECO:0000259" key="7">
    <source>
        <dbReference type="PROSITE" id="PS51471"/>
    </source>
</evidence>
<comment type="caution">
    <text evidence="8">The sequence shown here is derived from an EMBL/GenBank/DDBJ whole genome shotgun (WGS) entry which is preliminary data.</text>
</comment>
<dbReference type="PANTHER" id="PTHR10869:SF246">
    <property type="entry name" value="TRANSMEMBRANE PROLYL 4-HYDROXYLASE"/>
    <property type="match status" value="1"/>
</dbReference>
<keyword evidence="6" id="KW-0408">Iron</keyword>
<sequence>MPAFVEAYPKLLSDDLCDRLVARFEADKDRYPSRTAAGLSANRSGEMASLRGAHWQDLAGEVDQVLRQALVAYAGKYQSMQRMVQAPNFTISTPVIERIRPGQGFGWHIDAGPRDTHDRFVSALCYLATVDEGGLTEFPYQGVAVKPTKGLMVLFPPFWTHLHRGAPPVSGTKYNLTSFFLRTAEWQAA</sequence>
<keyword evidence="5" id="KW-0560">Oxidoreductase</keyword>
<gene>
    <name evidence="8" type="ORF">GCM10011505_50660</name>
</gene>
<keyword evidence="2" id="KW-0479">Metal-binding</keyword>
<evidence type="ECO:0000313" key="9">
    <source>
        <dbReference type="Proteomes" id="UP000603352"/>
    </source>
</evidence>
<accession>A0ABQ1JB13</accession>
<keyword evidence="3" id="KW-0847">Vitamin C</keyword>
<dbReference type="InterPro" id="IPR005123">
    <property type="entry name" value="Oxoglu/Fe-dep_dioxygenase_dom"/>
</dbReference>
<evidence type="ECO:0000256" key="5">
    <source>
        <dbReference type="ARBA" id="ARBA00023002"/>
    </source>
</evidence>
<protein>
    <submittedName>
        <fullName evidence="8">Prolyl 4-hydroxylase subunit alpha</fullName>
    </submittedName>
</protein>
<dbReference type="Proteomes" id="UP000603352">
    <property type="component" value="Unassembled WGS sequence"/>
</dbReference>
<reference evidence="9" key="1">
    <citation type="journal article" date="2019" name="Int. J. Syst. Evol. Microbiol.">
        <title>The Global Catalogue of Microorganisms (GCM) 10K type strain sequencing project: providing services to taxonomists for standard genome sequencing and annotation.</title>
        <authorList>
            <consortium name="The Broad Institute Genomics Platform"/>
            <consortium name="The Broad Institute Genome Sequencing Center for Infectious Disease"/>
            <person name="Wu L."/>
            <person name="Ma J."/>
        </authorList>
    </citation>
    <scope>NUCLEOTIDE SEQUENCE [LARGE SCALE GENOMIC DNA]</scope>
    <source>
        <strain evidence="9">CGMCC 1.10188</strain>
    </source>
</reference>
<comment type="cofactor">
    <cofactor evidence="1">
        <name>L-ascorbate</name>
        <dbReference type="ChEBI" id="CHEBI:38290"/>
    </cofactor>
</comment>
<evidence type="ECO:0000256" key="2">
    <source>
        <dbReference type="ARBA" id="ARBA00022723"/>
    </source>
</evidence>
<keyword evidence="4" id="KW-0223">Dioxygenase</keyword>
<evidence type="ECO:0000256" key="1">
    <source>
        <dbReference type="ARBA" id="ARBA00001961"/>
    </source>
</evidence>
<evidence type="ECO:0000313" key="8">
    <source>
        <dbReference type="EMBL" id="GGB63991.1"/>
    </source>
</evidence>
<dbReference type="PROSITE" id="PS51471">
    <property type="entry name" value="FE2OG_OXY"/>
    <property type="match status" value="1"/>
</dbReference>
<evidence type="ECO:0000256" key="3">
    <source>
        <dbReference type="ARBA" id="ARBA00022896"/>
    </source>
</evidence>
<dbReference type="EMBL" id="BMDZ01000160">
    <property type="protein sequence ID" value="GGB63991.1"/>
    <property type="molecule type" value="Genomic_DNA"/>
</dbReference>
<evidence type="ECO:0000256" key="4">
    <source>
        <dbReference type="ARBA" id="ARBA00022964"/>
    </source>
</evidence>
<dbReference type="Pfam" id="PF13640">
    <property type="entry name" value="2OG-FeII_Oxy_3"/>
    <property type="match status" value="1"/>
</dbReference>
<dbReference type="PANTHER" id="PTHR10869">
    <property type="entry name" value="PROLYL 4-HYDROXYLASE ALPHA SUBUNIT"/>
    <property type="match status" value="1"/>
</dbReference>
<dbReference type="Gene3D" id="2.60.120.620">
    <property type="entry name" value="q2cbj1_9rhob like domain"/>
    <property type="match status" value="1"/>
</dbReference>
<dbReference type="SMART" id="SM00702">
    <property type="entry name" value="P4Hc"/>
    <property type="match status" value="1"/>
</dbReference>
<proteinExistence type="predicted"/>
<organism evidence="8 9">
    <name type="scientific">Tistrella bauzanensis</name>
    <dbReference type="NCBI Taxonomy" id="657419"/>
    <lineage>
        <taxon>Bacteria</taxon>
        <taxon>Pseudomonadati</taxon>
        <taxon>Pseudomonadota</taxon>
        <taxon>Alphaproteobacteria</taxon>
        <taxon>Geminicoccales</taxon>
        <taxon>Geminicoccaceae</taxon>
        <taxon>Tistrella</taxon>
    </lineage>
</organism>
<dbReference type="InterPro" id="IPR045054">
    <property type="entry name" value="P4HA-like"/>
</dbReference>
<feature type="domain" description="Fe2OG dioxygenase" evidence="7">
    <location>
        <begin position="90"/>
        <end position="183"/>
    </location>
</feature>
<name>A0ABQ1JB13_9PROT</name>
<dbReference type="InterPro" id="IPR044862">
    <property type="entry name" value="Pro_4_hyd_alph_FE2OG_OXY"/>
</dbReference>